<sequence>MTDTDEAALGIGEVSARTGLATHTLRFYEDEGLLAEVRRNAAGRRVYTREDVDWLRVCAKLRASGMPLPEIRRYVELVREGPGNEAERYELLHGHETRVRQQMADLQEALDTIHGKVTLYARHLAAGTADQLWRDGPACEEPAAR</sequence>
<protein>
    <submittedName>
        <fullName evidence="3">MerR family transcriptional regulator</fullName>
    </submittedName>
</protein>
<dbReference type="Pfam" id="PF13411">
    <property type="entry name" value="MerR_1"/>
    <property type="match status" value="1"/>
</dbReference>
<gene>
    <name evidence="3" type="ORF">GCM10023082_35660</name>
</gene>
<feature type="domain" description="HTH merR-type" evidence="2">
    <location>
        <begin position="8"/>
        <end position="77"/>
    </location>
</feature>
<proteinExistence type="predicted"/>
<dbReference type="PANTHER" id="PTHR30204:SF98">
    <property type="entry name" value="HTH-TYPE TRANSCRIPTIONAL REGULATOR ADHR"/>
    <property type="match status" value="1"/>
</dbReference>
<dbReference type="Proteomes" id="UP001499884">
    <property type="component" value="Unassembled WGS sequence"/>
</dbReference>
<comment type="caution">
    <text evidence="3">The sequence shown here is derived from an EMBL/GenBank/DDBJ whole genome shotgun (WGS) entry which is preliminary data.</text>
</comment>
<keyword evidence="4" id="KW-1185">Reference proteome</keyword>
<dbReference type="EMBL" id="BAABEP010000023">
    <property type="protein sequence ID" value="GAA3735381.1"/>
    <property type="molecule type" value="Genomic_DNA"/>
</dbReference>
<name>A0ABP7FB25_9ACTN</name>
<evidence type="ECO:0000313" key="4">
    <source>
        <dbReference type="Proteomes" id="UP001499884"/>
    </source>
</evidence>
<dbReference type="PROSITE" id="PS00552">
    <property type="entry name" value="HTH_MERR_1"/>
    <property type="match status" value="1"/>
</dbReference>
<dbReference type="SMART" id="SM00422">
    <property type="entry name" value="HTH_MERR"/>
    <property type="match status" value="1"/>
</dbReference>
<dbReference type="InterPro" id="IPR000551">
    <property type="entry name" value="MerR-type_HTH_dom"/>
</dbReference>
<organism evidence="3 4">
    <name type="scientific">Streptomyces tremellae</name>
    <dbReference type="NCBI Taxonomy" id="1124239"/>
    <lineage>
        <taxon>Bacteria</taxon>
        <taxon>Bacillati</taxon>
        <taxon>Actinomycetota</taxon>
        <taxon>Actinomycetes</taxon>
        <taxon>Kitasatosporales</taxon>
        <taxon>Streptomycetaceae</taxon>
        <taxon>Streptomyces</taxon>
    </lineage>
</organism>
<dbReference type="InterPro" id="IPR047057">
    <property type="entry name" value="MerR_fam"/>
</dbReference>
<evidence type="ECO:0000256" key="1">
    <source>
        <dbReference type="ARBA" id="ARBA00023125"/>
    </source>
</evidence>
<dbReference type="PROSITE" id="PS50937">
    <property type="entry name" value="HTH_MERR_2"/>
    <property type="match status" value="1"/>
</dbReference>
<evidence type="ECO:0000259" key="2">
    <source>
        <dbReference type="PROSITE" id="PS50937"/>
    </source>
</evidence>
<dbReference type="InterPro" id="IPR009061">
    <property type="entry name" value="DNA-bd_dom_put_sf"/>
</dbReference>
<accession>A0ABP7FB25</accession>
<dbReference type="RefSeq" id="WP_345648025.1">
    <property type="nucleotide sequence ID" value="NZ_BAABEP010000023.1"/>
</dbReference>
<dbReference type="SUPFAM" id="SSF46955">
    <property type="entry name" value="Putative DNA-binding domain"/>
    <property type="match status" value="1"/>
</dbReference>
<dbReference type="PANTHER" id="PTHR30204">
    <property type="entry name" value="REDOX-CYCLING DRUG-SENSING TRANSCRIPTIONAL ACTIVATOR SOXR"/>
    <property type="match status" value="1"/>
</dbReference>
<reference evidence="4" key="1">
    <citation type="journal article" date="2019" name="Int. J. Syst. Evol. Microbiol.">
        <title>The Global Catalogue of Microorganisms (GCM) 10K type strain sequencing project: providing services to taxonomists for standard genome sequencing and annotation.</title>
        <authorList>
            <consortium name="The Broad Institute Genomics Platform"/>
            <consortium name="The Broad Institute Genome Sequencing Center for Infectious Disease"/>
            <person name="Wu L."/>
            <person name="Ma J."/>
        </authorList>
    </citation>
    <scope>NUCLEOTIDE SEQUENCE [LARGE SCALE GENOMIC DNA]</scope>
    <source>
        <strain evidence="4">JCM 30846</strain>
    </source>
</reference>
<dbReference type="Gene3D" id="1.10.1660.10">
    <property type="match status" value="1"/>
</dbReference>
<dbReference type="CDD" id="cd01109">
    <property type="entry name" value="HTH_YyaN"/>
    <property type="match status" value="1"/>
</dbReference>
<evidence type="ECO:0000313" key="3">
    <source>
        <dbReference type="EMBL" id="GAA3735381.1"/>
    </source>
</evidence>
<keyword evidence="1" id="KW-0238">DNA-binding</keyword>